<dbReference type="InterPro" id="IPR008579">
    <property type="entry name" value="UGlyAH_Cupin_dom"/>
</dbReference>
<accession>A0A848G3V1</accession>
<evidence type="ECO:0000256" key="1">
    <source>
        <dbReference type="SAM" id="MobiDB-lite"/>
    </source>
</evidence>
<comment type="caution">
    <text evidence="3">The sequence shown here is derived from an EMBL/GenBank/DDBJ whole genome shotgun (WGS) entry which is preliminary data.</text>
</comment>
<dbReference type="AlphaFoldDB" id="A0A848G3V1"/>
<proteinExistence type="predicted"/>
<name>A0A848G3V1_9RHOO</name>
<dbReference type="CDD" id="cd02227">
    <property type="entry name" value="cupin_TM1112-like"/>
    <property type="match status" value="1"/>
</dbReference>
<dbReference type="Proteomes" id="UP000580043">
    <property type="component" value="Unassembled WGS sequence"/>
</dbReference>
<evidence type="ECO:0000259" key="2">
    <source>
        <dbReference type="Pfam" id="PF05899"/>
    </source>
</evidence>
<dbReference type="SUPFAM" id="SSF51182">
    <property type="entry name" value="RmlC-like cupins"/>
    <property type="match status" value="1"/>
</dbReference>
<dbReference type="Gene3D" id="2.60.120.10">
    <property type="entry name" value="Jelly Rolls"/>
    <property type="match status" value="1"/>
</dbReference>
<dbReference type="PANTHER" id="PTHR40943">
    <property type="entry name" value="CYTOPLASMIC PROTEIN-RELATED"/>
    <property type="match status" value="1"/>
</dbReference>
<dbReference type="Pfam" id="PF05899">
    <property type="entry name" value="Cupin_3"/>
    <property type="match status" value="1"/>
</dbReference>
<dbReference type="EMBL" id="JABBGA010000003">
    <property type="protein sequence ID" value="NML25103.1"/>
    <property type="molecule type" value="Genomic_DNA"/>
</dbReference>
<dbReference type="RefSeq" id="WP_169144750.1">
    <property type="nucleotide sequence ID" value="NZ_JABBGA010000003.1"/>
</dbReference>
<sequence>MPPVIHFADPAPDPVEDRPAASRAIGAPPLRLTAERYAAEDGALSMGDWECEPGAWRIAFHEGRHEFFQVVRGRLRIIDTAGNAREFGPGDAGIIPTGFIGTFEVVEPVLKRYVMFDRKG</sequence>
<evidence type="ECO:0000313" key="4">
    <source>
        <dbReference type="Proteomes" id="UP000580043"/>
    </source>
</evidence>
<dbReference type="InterPro" id="IPR011051">
    <property type="entry name" value="RmlC_Cupin_sf"/>
</dbReference>
<protein>
    <submittedName>
        <fullName evidence="3">DUF861 domain-containing protein</fullName>
    </submittedName>
</protein>
<organism evidence="3 4">
    <name type="scientific">Zoogloea dura</name>
    <dbReference type="NCBI Taxonomy" id="2728840"/>
    <lineage>
        <taxon>Bacteria</taxon>
        <taxon>Pseudomonadati</taxon>
        <taxon>Pseudomonadota</taxon>
        <taxon>Betaproteobacteria</taxon>
        <taxon>Rhodocyclales</taxon>
        <taxon>Zoogloeaceae</taxon>
        <taxon>Zoogloea</taxon>
    </lineage>
</organism>
<dbReference type="PANTHER" id="PTHR40943:SF2">
    <property type="entry name" value="(S)-UREIDOGLYCINE AMINOHYDROLASE CUPIN DOMAIN-CONTAINING PROTEIN"/>
    <property type="match status" value="1"/>
</dbReference>
<feature type="domain" description="(S)-ureidoglycine aminohydrolase cupin" evidence="2">
    <location>
        <begin position="39"/>
        <end position="113"/>
    </location>
</feature>
<gene>
    <name evidence="3" type="ORF">HHL15_05085</name>
</gene>
<evidence type="ECO:0000313" key="3">
    <source>
        <dbReference type="EMBL" id="NML25103.1"/>
    </source>
</evidence>
<dbReference type="InterPro" id="IPR014710">
    <property type="entry name" value="RmlC-like_jellyroll"/>
</dbReference>
<reference evidence="3 4" key="1">
    <citation type="submission" date="2020-04" db="EMBL/GenBank/DDBJ databases">
        <title>Zoogloea sp. G-4-1-14 isolated from soil.</title>
        <authorList>
            <person name="Dahal R.H."/>
        </authorList>
    </citation>
    <scope>NUCLEOTIDE SEQUENCE [LARGE SCALE GENOMIC DNA]</scope>
    <source>
        <strain evidence="3 4">G-4-1-14</strain>
    </source>
</reference>
<keyword evidence="4" id="KW-1185">Reference proteome</keyword>
<feature type="region of interest" description="Disordered" evidence="1">
    <location>
        <begin position="1"/>
        <end position="24"/>
    </location>
</feature>